<evidence type="ECO:0000259" key="1">
    <source>
        <dbReference type="Pfam" id="PF13456"/>
    </source>
</evidence>
<dbReference type="InterPro" id="IPR026960">
    <property type="entry name" value="RVT-Znf"/>
</dbReference>
<evidence type="ECO:0008006" key="5">
    <source>
        <dbReference type="Google" id="ProtNLM"/>
    </source>
</evidence>
<evidence type="ECO:0000259" key="2">
    <source>
        <dbReference type="Pfam" id="PF13966"/>
    </source>
</evidence>
<organism evidence="3 4">
    <name type="scientific">Spinacia oleracea</name>
    <name type="common">Spinach</name>
    <dbReference type="NCBI Taxonomy" id="3562"/>
    <lineage>
        <taxon>Eukaryota</taxon>
        <taxon>Viridiplantae</taxon>
        <taxon>Streptophyta</taxon>
        <taxon>Embryophyta</taxon>
        <taxon>Tracheophyta</taxon>
        <taxon>Spermatophyta</taxon>
        <taxon>Magnoliopsida</taxon>
        <taxon>eudicotyledons</taxon>
        <taxon>Gunneridae</taxon>
        <taxon>Pentapetalae</taxon>
        <taxon>Caryophyllales</taxon>
        <taxon>Chenopodiaceae</taxon>
        <taxon>Chenopodioideae</taxon>
        <taxon>Anserineae</taxon>
        <taxon>Spinacia</taxon>
    </lineage>
</organism>
<name>A0ABM3QPS3_SPIOL</name>
<reference evidence="4" key="2">
    <citation type="submission" date="2025-08" db="UniProtKB">
        <authorList>
            <consortium name="RefSeq"/>
        </authorList>
    </citation>
    <scope>IDENTIFICATION</scope>
    <source>
        <tissue evidence="4">Leaf</tissue>
    </source>
</reference>
<gene>
    <name evidence="4" type="primary">LOC130461330</name>
</gene>
<evidence type="ECO:0000313" key="3">
    <source>
        <dbReference type="Proteomes" id="UP000813463"/>
    </source>
</evidence>
<dbReference type="InterPro" id="IPR036397">
    <property type="entry name" value="RNaseH_sf"/>
</dbReference>
<feature type="domain" description="RNase H type-1" evidence="1">
    <location>
        <begin position="215"/>
        <end position="338"/>
    </location>
</feature>
<accession>A0ABM3QPS3</accession>
<dbReference type="InterPro" id="IPR044730">
    <property type="entry name" value="RNase_H-like_dom_plant"/>
</dbReference>
<dbReference type="InterPro" id="IPR012337">
    <property type="entry name" value="RNaseH-like_sf"/>
</dbReference>
<reference evidence="3" key="1">
    <citation type="journal article" date="2021" name="Nat. Commun.">
        <title>Genomic analyses provide insights into spinach domestication and the genetic basis of agronomic traits.</title>
        <authorList>
            <person name="Cai X."/>
            <person name="Sun X."/>
            <person name="Xu C."/>
            <person name="Sun H."/>
            <person name="Wang X."/>
            <person name="Ge C."/>
            <person name="Zhang Z."/>
            <person name="Wang Q."/>
            <person name="Fei Z."/>
            <person name="Jiao C."/>
            <person name="Wang Q."/>
        </authorList>
    </citation>
    <scope>NUCLEOTIDE SEQUENCE [LARGE SCALE GENOMIC DNA]</scope>
    <source>
        <strain evidence="3">cv. Varoflay</strain>
    </source>
</reference>
<dbReference type="RefSeq" id="XP_056685365.1">
    <property type="nucleotide sequence ID" value="XM_056829387.1"/>
</dbReference>
<dbReference type="GeneID" id="130461330"/>
<feature type="domain" description="Reverse transcriptase zinc-binding" evidence="2">
    <location>
        <begin position="127"/>
        <end position="184"/>
    </location>
</feature>
<dbReference type="PANTHER" id="PTHR47723:SF22">
    <property type="entry name" value="RNASE H TYPE-1 DOMAIN-CONTAINING PROTEIN"/>
    <property type="match status" value="1"/>
</dbReference>
<protein>
    <recommendedName>
        <fullName evidence="5">Reverse transcriptase zinc-binding domain-containing protein</fullName>
    </recommendedName>
</protein>
<sequence length="348" mass="39735">MDRVISPINLAVKSNKQIAQSPESLPACWLRTQINAQRRAARMTTKSPTTVFSAASLVQPPYLLFISIRNSDLKDGLEWKWTLSWMRPLRPRDEQELPMLHELLQVVNLSPGDSDTLIWTPLKKGCFSVKSFSLELTKSDVICPQKSFASLWKGLVPYRVEIFVWLALQQKLNTKDKLCRFGIMDPSLMQAPHSRAISTPKQIWCPPPPSLFKWNVDASLKLTESKSAIEGVLRNHQVDFMCLFLSPIPFMEINHAETFSIYRALKISRSIEWIKQSRIIVESDSANAVLRCNDDNNGPWNLNFIINFIRCEMKTGQGIEITYKGRDTNMVADSLAKRGLTRHDEFIA</sequence>
<dbReference type="InterPro" id="IPR002156">
    <property type="entry name" value="RNaseH_domain"/>
</dbReference>
<dbReference type="SUPFAM" id="SSF53098">
    <property type="entry name" value="Ribonuclease H-like"/>
    <property type="match status" value="1"/>
</dbReference>
<evidence type="ECO:0000313" key="4">
    <source>
        <dbReference type="RefSeq" id="XP_056685365.1"/>
    </source>
</evidence>
<dbReference type="CDD" id="cd06222">
    <property type="entry name" value="RNase_H_like"/>
    <property type="match status" value="1"/>
</dbReference>
<dbReference type="PANTHER" id="PTHR47723">
    <property type="entry name" value="OS05G0353850 PROTEIN"/>
    <property type="match status" value="1"/>
</dbReference>
<dbReference type="Pfam" id="PF13456">
    <property type="entry name" value="RVT_3"/>
    <property type="match status" value="1"/>
</dbReference>
<proteinExistence type="predicted"/>
<dbReference type="Gene3D" id="3.30.420.10">
    <property type="entry name" value="Ribonuclease H-like superfamily/Ribonuclease H"/>
    <property type="match status" value="1"/>
</dbReference>
<dbReference type="InterPro" id="IPR053151">
    <property type="entry name" value="RNase_H-like"/>
</dbReference>
<keyword evidence="3" id="KW-1185">Reference proteome</keyword>
<dbReference type="Pfam" id="PF13966">
    <property type="entry name" value="zf-RVT"/>
    <property type="match status" value="1"/>
</dbReference>
<dbReference type="Proteomes" id="UP000813463">
    <property type="component" value="Chromosome 5"/>
</dbReference>